<organism evidence="4 5">
    <name type="scientific">Guinea pig cytomegalovirus (strain 22122)</name>
    <name type="common">GPCMV</name>
    <dbReference type="NCBI Taxonomy" id="103920"/>
    <lineage>
        <taxon>Viruses</taxon>
        <taxon>Duplodnaviria</taxon>
        <taxon>Heunggongvirae</taxon>
        <taxon>Peploviricota</taxon>
        <taxon>Herviviricetes</taxon>
        <taxon>Herpesvirales</taxon>
        <taxon>Orthoherpesviridae</taxon>
        <taxon>Betaherpesvirinae</taxon>
        <taxon>Quwivirus</taxon>
        <taxon>Quwivirus caviidbeta2</taxon>
    </lineage>
</organism>
<evidence type="ECO:0000313" key="3">
    <source>
        <dbReference type="EMBL" id="AGE11561.1"/>
    </source>
</evidence>
<proteinExistence type="inferred from homology"/>
<evidence type="ECO:0000256" key="1">
    <source>
        <dbReference type="ARBA" id="ARBA00008288"/>
    </source>
</evidence>
<dbReference type="EMBL" id="AB592928">
    <property type="protein sequence ID" value="BAJ78549.1"/>
    <property type="molecule type" value="Genomic_DNA"/>
</dbReference>
<name>B7TPZ5_GPCMV</name>
<dbReference type="EMBL" id="KC503762">
    <property type="protein sequence ID" value="AGE11561.1"/>
    <property type="molecule type" value="Genomic_DNA"/>
</dbReference>
<comment type="similarity">
    <text evidence="1">Belongs to the herpesviridae UL91 family.</text>
</comment>
<dbReference type="GeneID" id="14536684"/>
<dbReference type="Proteomes" id="UP000132784">
    <property type="component" value="Segment"/>
</dbReference>
<gene>
    <name evidence="4" type="primary">GP91</name>
</gene>
<dbReference type="InterPro" id="IPR035385">
    <property type="entry name" value="U62/UL91"/>
</dbReference>
<accession>B7TPZ5</accession>
<evidence type="ECO:0000313" key="6">
    <source>
        <dbReference type="Proteomes" id="UP000132784"/>
    </source>
</evidence>
<reference evidence="4 5" key="1">
    <citation type="journal article" date="2011" name="J. Gen. Virol.">
        <title>Re-evaluation of the genome sequence of guinea pig cytomegalovirus.</title>
        <authorList>
            <person name="Kanai K."/>
            <person name="Yamada S."/>
            <person name="Yamamoto Y."/>
            <person name="Fukui Y."/>
            <person name="Kurane I."/>
            <person name="Inoue N."/>
        </authorList>
    </citation>
    <scope>NUCLEOTIDE SEQUENCE [LARGE SCALE GENOMIC DNA]</scope>
    <source>
        <strain evidence="4">22122</strain>
    </source>
</reference>
<dbReference type="OrthoDB" id="24448at10239"/>
<organismHost>
    <name type="scientific">Cavia porcellus</name>
    <name type="common">Guinea pig</name>
    <dbReference type="NCBI Taxonomy" id="10141"/>
</organismHost>
<evidence type="ECO:0000259" key="2">
    <source>
        <dbReference type="Pfam" id="PF17442"/>
    </source>
</evidence>
<dbReference type="KEGG" id="vg:14536684"/>
<dbReference type="Pfam" id="PF17442">
    <property type="entry name" value="U62_UL91"/>
    <property type="match status" value="1"/>
</dbReference>
<dbReference type="RefSeq" id="YP_007417857.1">
    <property type="nucleotide sequence ID" value="NC_020231.1"/>
</dbReference>
<evidence type="ECO:0000313" key="5">
    <source>
        <dbReference type="Proteomes" id="UP000102041"/>
    </source>
</evidence>
<feature type="domain" description="Herpesvirus U62/UL91 functional" evidence="2">
    <location>
        <begin position="1"/>
        <end position="64"/>
    </location>
</feature>
<evidence type="ECO:0000313" key="4">
    <source>
        <dbReference type="EMBL" id="BAJ78549.1"/>
    </source>
</evidence>
<sequence length="87" mass="9367">MNEALKDITDSAKAHAAVEELFRYVDSVHRHFGFLFQTDESGLRRVECVASLFDHVAVESVHDVASLTGNVNGIDGDYGLDGGASEG</sequence>
<dbReference type="Proteomes" id="UP000102041">
    <property type="component" value="Segment"/>
</dbReference>
<protein>
    <submittedName>
        <fullName evidence="3 4">GP91</fullName>
    </submittedName>
</protein>
<keyword evidence="6" id="KW-1185">Reference proteome</keyword>
<reference evidence="3 6" key="2">
    <citation type="journal article" date="2013" name="Genome Announc.">
        <title>Complete genome sequence of pathogenic Guinea pig cytomegalovirus from salivary gland homogenates of infected animals.</title>
        <authorList>
            <person name="Yang D."/>
            <person name="Tamburro K."/>
            <person name="Dittmer D."/>
            <person name="Cui X."/>
            <person name="McVoy M.A."/>
            <person name="Hernandez-Alvarado N."/>
            <person name="Schleiss M.R."/>
        </authorList>
    </citation>
    <scope>NUCLEOTIDE SEQUENCE [LARGE SCALE GENOMIC DNA]</scope>
    <source>
        <strain evidence="3">21222</strain>
    </source>
</reference>